<protein>
    <submittedName>
        <fullName evidence="1">Uncharacterized protein</fullName>
    </submittedName>
</protein>
<dbReference type="Proteomes" id="UP001558613">
    <property type="component" value="Unassembled WGS sequence"/>
</dbReference>
<gene>
    <name evidence="1" type="ORF">QQF64_007821</name>
</gene>
<dbReference type="EMBL" id="JAYMGO010000015">
    <property type="protein sequence ID" value="KAL1259994.1"/>
    <property type="molecule type" value="Genomic_DNA"/>
</dbReference>
<evidence type="ECO:0000313" key="2">
    <source>
        <dbReference type="Proteomes" id="UP001558613"/>
    </source>
</evidence>
<evidence type="ECO:0000313" key="1">
    <source>
        <dbReference type="EMBL" id="KAL1259994.1"/>
    </source>
</evidence>
<sequence length="173" mass="19561">MLLSLEGPTLRGMELNCCSHVDFLLSKMPKFVRDGFIEYLQLQGKFNSPSINVFNLQDFAGLLQVIAQQQRLSSSQSTALYNGTASPEVTASLSPQVSRKMTTPKINCLFCGSRDHYITRCSSIKEQNPAVTVVVFTSKYFMVWPKVTQPAHHRLPLRAVSTFYLPFRQAEFF</sequence>
<comment type="caution">
    <text evidence="1">The sequence shown here is derived from an EMBL/GenBank/DDBJ whole genome shotgun (WGS) entry which is preliminary data.</text>
</comment>
<proteinExistence type="predicted"/>
<keyword evidence="2" id="KW-1185">Reference proteome</keyword>
<name>A0ABR3M7V0_9TELE</name>
<organism evidence="1 2">
    <name type="scientific">Cirrhinus molitorella</name>
    <name type="common">mud carp</name>
    <dbReference type="NCBI Taxonomy" id="172907"/>
    <lineage>
        <taxon>Eukaryota</taxon>
        <taxon>Metazoa</taxon>
        <taxon>Chordata</taxon>
        <taxon>Craniata</taxon>
        <taxon>Vertebrata</taxon>
        <taxon>Euteleostomi</taxon>
        <taxon>Actinopterygii</taxon>
        <taxon>Neopterygii</taxon>
        <taxon>Teleostei</taxon>
        <taxon>Ostariophysi</taxon>
        <taxon>Cypriniformes</taxon>
        <taxon>Cyprinidae</taxon>
        <taxon>Labeoninae</taxon>
        <taxon>Labeonini</taxon>
        <taxon>Cirrhinus</taxon>
    </lineage>
</organism>
<accession>A0ABR3M7V0</accession>
<reference evidence="1 2" key="1">
    <citation type="submission" date="2023-09" db="EMBL/GenBank/DDBJ databases">
        <authorList>
            <person name="Wang M."/>
        </authorList>
    </citation>
    <scope>NUCLEOTIDE SEQUENCE [LARGE SCALE GENOMIC DNA]</scope>
    <source>
        <strain evidence="1">GT-2023</strain>
        <tissue evidence="1">Liver</tissue>
    </source>
</reference>